<accession>A0A0D0DQH2</accession>
<dbReference type="EMBL" id="KN825763">
    <property type="protein sequence ID" value="KIK81615.1"/>
    <property type="molecule type" value="Genomic_DNA"/>
</dbReference>
<dbReference type="AlphaFoldDB" id="A0A0D0DQH2"/>
<dbReference type="OrthoDB" id="5544375at2759"/>
<keyword evidence="3" id="KW-1185">Reference proteome</keyword>
<reference evidence="3" key="2">
    <citation type="submission" date="2015-01" db="EMBL/GenBank/DDBJ databases">
        <title>Evolutionary Origins and Diversification of the Mycorrhizal Mutualists.</title>
        <authorList>
            <consortium name="DOE Joint Genome Institute"/>
            <consortium name="Mycorrhizal Genomics Consortium"/>
            <person name="Kohler A."/>
            <person name="Kuo A."/>
            <person name="Nagy L.G."/>
            <person name="Floudas D."/>
            <person name="Copeland A."/>
            <person name="Barry K.W."/>
            <person name="Cichocki N."/>
            <person name="Veneault-Fourrey C."/>
            <person name="LaButti K."/>
            <person name="Lindquist E.A."/>
            <person name="Lipzen A."/>
            <person name="Lundell T."/>
            <person name="Morin E."/>
            <person name="Murat C."/>
            <person name="Riley R."/>
            <person name="Ohm R."/>
            <person name="Sun H."/>
            <person name="Tunlid A."/>
            <person name="Henrissat B."/>
            <person name="Grigoriev I.V."/>
            <person name="Hibbett D.S."/>
            <person name="Martin F."/>
        </authorList>
    </citation>
    <scope>NUCLEOTIDE SEQUENCE [LARGE SCALE GENOMIC DNA]</scope>
    <source>
        <strain evidence="3">Ve08.2h10</strain>
    </source>
</reference>
<gene>
    <name evidence="2" type="ORF">PAXRUDRAFT_832721</name>
</gene>
<dbReference type="STRING" id="930991.A0A0D0DQH2"/>
<keyword evidence="1" id="KW-0175">Coiled coil</keyword>
<organism evidence="2 3">
    <name type="scientific">Paxillus rubicundulus Ve08.2h10</name>
    <dbReference type="NCBI Taxonomy" id="930991"/>
    <lineage>
        <taxon>Eukaryota</taxon>
        <taxon>Fungi</taxon>
        <taxon>Dikarya</taxon>
        <taxon>Basidiomycota</taxon>
        <taxon>Agaricomycotina</taxon>
        <taxon>Agaricomycetes</taxon>
        <taxon>Agaricomycetidae</taxon>
        <taxon>Boletales</taxon>
        <taxon>Paxilineae</taxon>
        <taxon>Paxillaceae</taxon>
        <taxon>Paxillus</taxon>
    </lineage>
</organism>
<dbReference type="Pfam" id="PF07956">
    <property type="entry name" value="DUF1690"/>
    <property type="match status" value="1"/>
</dbReference>
<proteinExistence type="predicted"/>
<protein>
    <recommendedName>
        <fullName evidence="4">MICOS complex subunit MIC19</fullName>
    </recommendedName>
</protein>
<evidence type="ECO:0000256" key="1">
    <source>
        <dbReference type="SAM" id="Coils"/>
    </source>
</evidence>
<feature type="coiled-coil region" evidence="1">
    <location>
        <begin position="53"/>
        <end position="83"/>
    </location>
</feature>
<sequence length="175" mass="19734">MGAGQSKPEIRPKLFYTETPIEFSQDVVDHLSDRLASPETTFERQATIDARIRAQIQSELKALRNEEENVQREIQRALEKENLDREIGGVGDGNVYTDIKNSSSLIGDLEEIRAKVDRFQTRNELDDLRSVKETGEAVALCYRSSATTPLDCWREVAQFKAAAADAEARYLASLR</sequence>
<reference evidence="2 3" key="1">
    <citation type="submission" date="2014-04" db="EMBL/GenBank/DDBJ databases">
        <authorList>
            <consortium name="DOE Joint Genome Institute"/>
            <person name="Kuo A."/>
            <person name="Kohler A."/>
            <person name="Jargeat P."/>
            <person name="Nagy L.G."/>
            <person name="Floudas D."/>
            <person name="Copeland A."/>
            <person name="Barry K.W."/>
            <person name="Cichocki N."/>
            <person name="Veneault-Fourrey C."/>
            <person name="LaButti K."/>
            <person name="Lindquist E.A."/>
            <person name="Lipzen A."/>
            <person name="Lundell T."/>
            <person name="Morin E."/>
            <person name="Murat C."/>
            <person name="Sun H."/>
            <person name="Tunlid A."/>
            <person name="Henrissat B."/>
            <person name="Grigoriev I.V."/>
            <person name="Hibbett D.S."/>
            <person name="Martin F."/>
            <person name="Nordberg H.P."/>
            <person name="Cantor M.N."/>
            <person name="Hua S.X."/>
        </authorList>
    </citation>
    <scope>NUCLEOTIDE SEQUENCE [LARGE SCALE GENOMIC DNA]</scope>
    <source>
        <strain evidence="2 3">Ve08.2h10</strain>
    </source>
</reference>
<evidence type="ECO:0000313" key="3">
    <source>
        <dbReference type="Proteomes" id="UP000054538"/>
    </source>
</evidence>
<dbReference type="InParanoid" id="A0A0D0DQH2"/>
<name>A0A0D0DQH2_9AGAM</name>
<evidence type="ECO:0008006" key="4">
    <source>
        <dbReference type="Google" id="ProtNLM"/>
    </source>
</evidence>
<dbReference type="Proteomes" id="UP000054538">
    <property type="component" value="Unassembled WGS sequence"/>
</dbReference>
<evidence type="ECO:0000313" key="2">
    <source>
        <dbReference type="EMBL" id="KIK81615.1"/>
    </source>
</evidence>
<dbReference type="HOGENOM" id="CLU_093897_1_0_1"/>
<dbReference type="InterPro" id="IPR012471">
    <property type="entry name" value="DUF1690"/>
</dbReference>